<dbReference type="EMBL" id="BARW01007229">
    <property type="protein sequence ID" value="GAI85882.1"/>
    <property type="molecule type" value="Genomic_DNA"/>
</dbReference>
<evidence type="ECO:0000313" key="1">
    <source>
        <dbReference type="EMBL" id="GAI85882.1"/>
    </source>
</evidence>
<comment type="caution">
    <text evidence="1">The sequence shown here is derived from an EMBL/GenBank/DDBJ whole genome shotgun (WGS) entry which is preliminary data.</text>
</comment>
<accession>X1RYM5</accession>
<dbReference type="AlphaFoldDB" id="X1RYM5"/>
<reference evidence="1" key="1">
    <citation type="journal article" date="2014" name="Front. Microbiol.">
        <title>High frequency of phylogenetically diverse reductive dehalogenase-homologous genes in deep subseafloor sedimentary metagenomes.</title>
        <authorList>
            <person name="Kawai M."/>
            <person name="Futagami T."/>
            <person name="Toyoda A."/>
            <person name="Takaki Y."/>
            <person name="Nishi S."/>
            <person name="Hori S."/>
            <person name="Arai W."/>
            <person name="Tsubouchi T."/>
            <person name="Morono Y."/>
            <person name="Uchiyama I."/>
            <person name="Ito T."/>
            <person name="Fujiyama A."/>
            <person name="Inagaki F."/>
            <person name="Takami H."/>
        </authorList>
    </citation>
    <scope>NUCLEOTIDE SEQUENCE</scope>
    <source>
        <strain evidence="1">Expedition CK06-06</strain>
    </source>
</reference>
<protein>
    <submittedName>
        <fullName evidence="1">Uncharacterized protein</fullName>
    </submittedName>
</protein>
<sequence length="130" mass="14518">MVYPKATFLRLYPNFTMTWMMSLVNSFAFDFVRGKPARRLGIYFHGVNGTLYANYGMYQVVPEGDLMKGCNSPGKVDPSVSRPRARMARLYQEPAATQLQSRLSLQGGCAHLPGQPIDEAGPGDPLRFVR</sequence>
<name>X1RYM5_9ZZZZ</name>
<proteinExistence type="predicted"/>
<gene>
    <name evidence="1" type="ORF">S12H4_15096</name>
</gene>
<organism evidence="1">
    <name type="scientific">marine sediment metagenome</name>
    <dbReference type="NCBI Taxonomy" id="412755"/>
    <lineage>
        <taxon>unclassified sequences</taxon>
        <taxon>metagenomes</taxon>
        <taxon>ecological metagenomes</taxon>
    </lineage>
</organism>